<proteinExistence type="predicted"/>
<gene>
    <name evidence="1" type="ORF">O9K51_10994</name>
</gene>
<keyword evidence="1" id="KW-0378">Hydrolase</keyword>
<sequence length="131" mass="14744">MTFHLVQCYLRHLDMTEEPRVKFEYSNLIYSVLSLVIETPTASSAPEHLATGYYWDEVEEIHREEQHMTVVEISGAGGTISTAADYARWIKCLVHQTARFSAAVHGDMRAPRILCGKPSMGKDIAMDGLGW</sequence>
<dbReference type="Proteomes" id="UP001163105">
    <property type="component" value="Unassembled WGS sequence"/>
</dbReference>
<dbReference type="GO" id="GO:0004519">
    <property type="term" value="F:endonuclease activity"/>
    <property type="evidence" value="ECO:0007669"/>
    <property type="project" value="UniProtKB-KW"/>
</dbReference>
<name>A0AB34FBM6_9HYPO</name>
<dbReference type="SUPFAM" id="SSF56601">
    <property type="entry name" value="beta-lactamase/transpeptidase-like"/>
    <property type="match status" value="1"/>
</dbReference>
<evidence type="ECO:0000313" key="2">
    <source>
        <dbReference type="Proteomes" id="UP001163105"/>
    </source>
</evidence>
<dbReference type="Gene3D" id="3.40.710.10">
    <property type="entry name" value="DD-peptidase/beta-lactamase superfamily"/>
    <property type="match status" value="1"/>
</dbReference>
<dbReference type="AlphaFoldDB" id="A0AB34FBM6"/>
<dbReference type="EMBL" id="JAQHRD010000022">
    <property type="protein sequence ID" value="KAJ6436402.1"/>
    <property type="molecule type" value="Genomic_DNA"/>
</dbReference>
<reference evidence="1" key="1">
    <citation type="submission" date="2023-01" db="EMBL/GenBank/DDBJ databases">
        <title>The growth and conidiation of Purpureocillium lavendulum are regulated by nitrogen source and histone H3K14 acetylation.</title>
        <authorList>
            <person name="Tang P."/>
            <person name="Han J."/>
            <person name="Zhang C."/>
            <person name="Tang P."/>
            <person name="Qi F."/>
            <person name="Zhang K."/>
            <person name="Liang L."/>
        </authorList>
    </citation>
    <scope>NUCLEOTIDE SEQUENCE</scope>
    <source>
        <strain evidence="1">YMF1.00683</strain>
    </source>
</reference>
<keyword evidence="2" id="KW-1185">Reference proteome</keyword>
<accession>A0AB34FBM6</accession>
<keyword evidence="1" id="KW-0255">Endonuclease</keyword>
<evidence type="ECO:0000313" key="1">
    <source>
        <dbReference type="EMBL" id="KAJ6436402.1"/>
    </source>
</evidence>
<comment type="caution">
    <text evidence="1">The sequence shown here is derived from an EMBL/GenBank/DDBJ whole genome shotgun (WGS) entry which is preliminary data.</text>
</comment>
<organism evidence="1 2">
    <name type="scientific">Purpureocillium lavendulum</name>
    <dbReference type="NCBI Taxonomy" id="1247861"/>
    <lineage>
        <taxon>Eukaryota</taxon>
        <taxon>Fungi</taxon>
        <taxon>Dikarya</taxon>
        <taxon>Ascomycota</taxon>
        <taxon>Pezizomycotina</taxon>
        <taxon>Sordariomycetes</taxon>
        <taxon>Hypocreomycetidae</taxon>
        <taxon>Hypocreales</taxon>
        <taxon>Ophiocordycipitaceae</taxon>
        <taxon>Purpureocillium</taxon>
    </lineage>
</organism>
<protein>
    <submittedName>
        <fullName evidence="1">Endonuclease/exonuclease/phosphatase</fullName>
    </submittedName>
</protein>
<keyword evidence="1" id="KW-0540">Nuclease</keyword>
<dbReference type="InterPro" id="IPR012338">
    <property type="entry name" value="Beta-lactam/transpept-like"/>
</dbReference>